<dbReference type="PROSITE" id="PS50893">
    <property type="entry name" value="ABC_TRANSPORTER_2"/>
    <property type="match status" value="2"/>
</dbReference>
<dbReference type="GO" id="GO:0005524">
    <property type="term" value="F:ATP binding"/>
    <property type="evidence" value="ECO:0007669"/>
    <property type="project" value="UniProtKB-KW"/>
</dbReference>
<comment type="similarity">
    <text evidence="1">Belongs to the ABC transporter superfamily.</text>
</comment>
<keyword evidence="3" id="KW-0547">Nucleotide-binding</keyword>
<dbReference type="InterPro" id="IPR003593">
    <property type="entry name" value="AAA+_ATPase"/>
</dbReference>
<gene>
    <name evidence="6" type="ORF">GCM10009777_01150</name>
</gene>
<proteinExistence type="inferred from homology"/>
<dbReference type="InterPro" id="IPR027417">
    <property type="entry name" value="P-loop_NTPase"/>
</dbReference>
<organism evidence="6 7">
    <name type="scientific">Microbacterium pumilum</name>
    <dbReference type="NCBI Taxonomy" id="344165"/>
    <lineage>
        <taxon>Bacteria</taxon>
        <taxon>Bacillati</taxon>
        <taxon>Actinomycetota</taxon>
        <taxon>Actinomycetes</taxon>
        <taxon>Micrococcales</taxon>
        <taxon>Microbacteriaceae</taxon>
        <taxon>Microbacterium</taxon>
    </lineage>
</organism>
<dbReference type="PROSITE" id="PS00211">
    <property type="entry name" value="ABC_TRANSPORTER_1"/>
    <property type="match status" value="1"/>
</dbReference>
<keyword evidence="4 6" id="KW-0067">ATP-binding</keyword>
<dbReference type="Proteomes" id="UP001500326">
    <property type="component" value="Unassembled WGS sequence"/>
</dbReference>
<dbReference type="PANTHER" id="PTHR43776">
    <property type="entry name" value="TRANSPORT ATP-BINDING PROTEIN"/>
    <property type="match status" value="1"/>
</dbReference>
<reference evidence="6 7" key="1">
    <citation type="journal article" date="2019" name="Int. J. Syst. Evol. Microbiol.">
        <title>The Global Catalogue of Microorganisms (GCM) 10K type strain sequencing project: providing services to taxonomists for standard genome sequencing and annotation.</title>
        <authorList>
            <consortium name="The Broad Institute Genomics Platform"/>
            <consortium name="The Broad Institute Genome Sequencing Center for Infectious Disease"/>
            <person name="Wu L."/>
            <person name="Ma J."/>
        </authorList>
    </citation>
    <scope>NUCLEOTIDE SEQUENCE [LARGE SCALE GENOMIC DNA]</scope>
    <source>
        <strain evidence="6 7">JCM 14902</strain>
    </source>
</reference>
<dbReference type="SUPFAM" id="SSF52540">
    <property type="entry name" value="P-loop containing nucleoside triphosphate hydrolases"/>
    <property type="match status" value="2"/>
</dbReference>
<dbReference type="Gene3D" id="3.40.50.300">
    <property type="entry name" value="P-loop containing nucleotide triphosphate hydrolases"/>
    <property type="match status" value="2"/>
</dbReference>
<evidence type="ECO:0000256" key="4">
    <source>
        <dbReference type="ARBA" id="ARBA00022840"/>
    </source>
</evidence>
<feature type="domain" description="ABC transporter" evidence="5">
    <location>
        <begin position="8"/>
        <end position="255"/>
    </location>
</feature>
<evidence type="ECO:0000313" key="6">
    <source>
        <dbReference type="EMBL" id="GAA1972865.1"/>
    </source>
</evidence>
<evidence type="ECO:0000256" key="1">
    <source>
        <dbReference type="ARBA" id="ARBA00005417"/>
    </source>
</evidence>
<dbReference type="InterPro" id="IPR050319">
    <property type="entry name" value="ABC_transp_ATP-bind"/>
</dbReference>
<dbReference type="InterPro" id="IPR017871">
    <property type="entry name" value="ABC_transporter-like_CS"/>
</dbReference>
<dbReference type="CDD" id="cd03257">
    <property type="entry name" value="ABC_NikE_OppD_transporters"/>
    <property type="match status" value="2"/>
</dbReference>
<keyword evidence="7" id="KW-1185">Reference proteome</keyword>
<dbReference type="SMART" id="SM00382">
    <property type="entry name" value="AAA"/>
    <property type="match status" value="2"/>
</dbReference>
<dbReference type="InterPro" id="IPR003439">
    <property type="entry name" value="ABC_transporter-like_ATP-bd"/>
</dbReference>
<evidence type="ECO:0000259" key="5">
    <source>
        <dbReference type="PROSITE" id="PS50893"/>
    </source>
</evidence>
<protein>
    <submittedName>
        <fullName evidence="6">ABC transporter ATP-binding protein</fullName>
    </submittedName>
</protein>
<dbReference type="RefSeq" id="WP_344057501.1">
    <property type="nucleotide sequence ID" value="NZ_BAAAOH010000001.1"/>
</dbReference>
<evidence type="ECO:0000256" key="2">
    <source>
        <dbReference type="ARBA" id="ARBA00022448"/>
    </source>
</evidence>
<feature type="domain" description="ABC transporter" evidence="5">
    <location>
        <begin position="278"/>
        <end position="525"/>
    </location>
</feature>
<dbReference type="PANTHER" id="PTHR43776:SF7">
    <property type="entry name" value="D,D-DIPEPTIDE TRANSPORT ATP-BINDING PROTEIN DDPF-RELATED"/>
    <property type="match status" value="1"/>
</dbReference>
<dbReference type="NCBIfam" id="NF008453">
    <property type="entry name" value="PRK11308.1"/>
    <property type="match status" value="2"/>
</dbReference>
<evidence type="ECO:0000313" key="7">
    <source>
        <dbReference type="Proteomes" id="UP001500326"/>
    </source>
</evidence>
<comment type="caution">
    <text evidence="6">The sequence shown here is derived from an EMBL/GenBank/DDBJ whole genome shotgun (WGS) entry which is preliminary data.</text>
</comment>
<sequence>MTEPLIDIRGLEVDYRRDGRTSHALRGIDLTVSPGERVAIVGESGSGKSTAALALVGLLPHVGHVVGGSAKVAGVELAGASEKVARGIRGRVAGLVPQDPTVSLNPTQRIGHQVGEAVKLRGVPRPLVDAAVIEVLEQAGIEDPVARARQYPHELSGGLRQRVLIAIALAGQPDVIVADEPTSALDVTVQRRILDHLDRLVRERGIALVIITHDLGVAADRADRVVVMREGKVVEHGPSLEVLAAPRTEYTRSLVAAAPGLTTPVPPPPTSGDTAVLVRWEDVTKDFALPAGGAHTTLRAVDGVTLEARAGRTLAIVGESGSGKTTLLRIALGVEAPTSGRVVFDGVPISTLSRRAARPLRRRFQLVQQNPFSSLDPRFAVGRSVAEPLVAFGIGNRTSRRARVAELLDLVGLPSDAATRRPDELSGGQRQRVAIARALAIEPELIYLDEPVSALDVSVQDQVLRLLARLQTDLGVGYVLVSHDLGVVAQVAHDVAVVRRGKVVEQGPAERILAAPSHDYTKELLAAVPGRALRVAVA</sequence>
<dbReference type="Pfam" id="PF08352">
    <property type="entry name" value="oligo_HPY"/>
    <property type="match status" value="1"/>
</dbReference>
<evidence type="ECO:0000256" key="3">
    <source>
        <dbReference type="ARBA" id="ARBA00022741"/>
    </source>
</evidence>
<dbReference type="Pfam" id="PF00005">
    <property type="entry name" value="ABC_tran"/>
    <property type="match status" value="2"/>
</dbReference>
<name>A0ABN2RQL8_9MICO</name>
<keyword evidence="2" id="KW-0813">Transport</keyword>
<accession>A0ABN2RQL8</accession>
<dbReference type="EMBL" id="BAAAOH010000001">
    <property type="protein sequence ID" value="GAA1972865.1"/>
    <property type="molecule type" value="Genomic_DNA"/>
</dbReference>
<dbReference type="InterPro" id="IPR013563">
    <property type="entry name" value="Oligopep_ABC_C"/>
</dbReference>